<dbReference type="InterPro" id="IPR049450">
    <property type="entry name" value="ACOT8-like_C"/>
</dbReference>
<dbReference type="InterPro" id="IPR052389">
    <property type="entry name" value="Sec_Metab_Biosynth-Assoc"/>
</dbReference>
<dbReference type="Pfam" id="PF20789">
    <property type="entry name" value="4HBT_3C"/>
    <property type="match status" value="1"/>
</dbReference>
<dbReference type="Proteomes" id="UP001433268">
    <property type="component" value="Unassembled WGS sequence"/>
</dbReference>
<dbReference type="Gene3D" id="2.40.160.210">
    <property type="entry name" value="Acyl-CoA thioesterase, double hotdog domain"/>
    <property type="match status" value="1"/>
</dbReference>
<dbReference type="PANTHER" id="PTHR38110:SF4">
    <property type="entry name" value="THIOESTERASE-LIKE SUPERFAMILY-DOMAIN-CONTAINING PROTEIN"/>
    <property type="match status" value="1"/>
</dbReference>
<proteinExistence type="predicted"/>
<dbReference type="InterPro" id="IPR049449">
    <property type="entry name" value="TesB_ACOT8-like_N"/>
</dbReference>
<dbReference type="PANTHER" id="PTHR38110">
    <property type="entry name" value="CHROMOSOME 23, WHOLE GENOME SHOTGUN SEQUENCE"/>
    <property type="match status" value="1"/>
</dbReference>
<evidence type="ECO:0000313" key="3">
    <source>
        <dbReference type="EMBL" id="KAK8070550.1"/>
    </source>
</evidence>
<feature type="domain" description="Acyl-CoA thioesterase-like N-terminal HotDog" evidence="1">
    <location>
        <begin position="33"/>
        <end position="98"/>
    </location>
</feature>
<gene>
    <name evidence="3" type="ORF">PG997_010753</name>
</gene>
<dbReference type="EMBL" id="JAQQWN010000008">
    <property type="protein sequence ID" value="KAK8070550.1"/>
    <property type="molecule type" value="Genomic_DNA"/>
</dbReference>
<feature type="domain" description="Acyl-CoA thioesterase-like C-terminal" evidence="2">
    <location>
        <begin position="167"/>
        <end position="293"/>
    </location>
</feature>
<evidence type="ECO:0000313" key="4">
    <source>
        <dbReference type="Proteomes" id="UP001433268"/>
    </source>
</evidence>
<dbReference type="Pfam" id="PF13622">
    <property type="entry name" value="4HBT_3"/>
    <property type="match status" value="1"/>
</dbReference>
<dbReference type="InterPro" id="IPR042171">
    <property type="entry name" value="Acyl-CoA_hotdog"/>
</dbReference>
<dbReference type="RefSeq" id="XP_066664358.1">
    <property type="nucleotide sequence ID" value="XM_066815068.1"/>
</dbReference>
<keyword evidence="4" id="KW-1185">Reference proteome</keyword>
<name>A0ABR1VK04_9PEZI</name>
<evidence type="ECO:0000259" key="1">
    <source>
        <dbReference type="Pfam" id="PF13622"/>
    </source>
</evidence>
<evidence type="ECO:0000259" key="2">
    <source>
        <dbReference type="Pfam" id="PF20789"/>
    </source>
</evidence>
<protein>
    <submittedName>
        <fullName evidence="3">Uncharacterized protein</fullName>
    </submittedName>
</protein>
<reference evidence="3 4" key="1">
    <citation type="submission" date="2023-01" db="EMBL/GenBank/DDBJ databases">
        <title>Analysis of 21 Apiospora genomes using comparative genomics revels a genus with tremendous synthesis potential of carbohydrate active enzymes and secondary metabolites.</title>
        <authorList>
            <person name="Sorensen T."/>
        </authorList>
    </citation>
    <scope>NUCLEOTIDE SEQUENCE [LARGE SCALE GENOMIC DNA]</scope>
    <source>
        <strain evidence="3 4">CBS 114990</strain>
    </source>
</reference>
<organism evidence="3 4">
    <name type="scientific">Apiospora hydei</name>
    <dbReference type="NCBI Taxonomy" id="1337664"/>
    <lineage>
        <taxon>Eukaryota</taxon>
        <taxon>Fungi</taxon>
        <taxon>Dikarya</taxon>
        <taxon>Ascomycota</taxon>
        <taxon>Pezizomycotina</taxon>
        <taxon>Sordariomycetes</taxon>
        <taxon>Xylariomycetidae</taxon>
        <taxon>Amphisphaeriales</taxon>
        <taxon>Apiosporaceae</taxon>
        <taxon>Apiospora</taxon>
    </lineage>
</organism>
<comment type="caution">
    <text evidence="3">The sequence shown here is derived from an EMBL/GenBank/DDBJ whole genome shotgun (WGS) entry which is preliminary data.</text>
</comment>
<accession>A0ABR1VK04</accession>
<dbReference type="GeneID" id="92048128"/>
<sequence length="311" mass="34707">MTSILRKPIDLQPTAHNTYRASWHSDWAVGNTAETHLRTQQPTLNQPDVLNLHVEFLRACERSDSTVTVHPLKTGALASTFQLQLSQNGELKAVALATSTNFDRPLGPTVATAWTPLPPPRPRPDFERVLRHEADPNWVPAIYSGEVIPFTVRILVFDPREGFPVDGGEERIDSTTLAFMTDLIPSMSDTLLKNGGLYDAHAFQEKARKWAEENPGVPAPLTNSLAEAMKATTHNQTVTLDVEFKRRLPPAGLQFVFMRTTTKMLLDGRMDTDLTVHNEDMEILCTSRQVIFVLEAGRKFKKGRGSTPTKL</sequence>